<organism evidence="2 3">
    <name type="scientific">Portunus trituberculatus</name>
    <name type="common">Swimming crab</name>
    <name type="synonym">Neptunus trituberculatus</name>
    <dbReference type="NCBI Taxonomy" id="210409"/>
    <lineage>
        <taxon>Eukaryota</taxon>
        <taxon>Metazoa</taxon>
        <taxon>Ecdysozoa</taxon>
        <taxon>Arthropoda</taxon>
        <taxon>Crustacea</taxon>
        <taxon>Multicrustacea</taxon>
        <taxon>Malacostraca</taxon>
        <taxon>Eumalacostraca</taxon>
        <taxon>Eucarida</taxon>
        <taxon>Decapoda</taxon>
        <taxon>Pleocyemata</taxon>
        <taxon>Brachyura</taxon>
        <taxon>Eubrachyura</taxon>
        <taxon>Portunoidea</taxon>
        <taxon>Portunidae</taxon>
        <taxon>Portuninae</taxon>
        <taxon>Portunus</taxon>
    </lineage>
</organism>
<name>A0A5B7DH60_PORTR</name>
<sequence length="121" mass="13615">MASFHNKTSPKSQPVKGQESHYLVTKDSQNGVAYSVLISARRSRQHKGENLKCAGQIVDVSSGYYPSPSELVDYGARMDMFLNEGKQCSCLTVWHKHKETFLSIRTNSSKNLSFRNKLAFV</sequence>
<feature type="region of interest" description="Disordered" evidence="1">
    <location>
        <begin position="1"/>
        <end position="23"/>
    </location>
</feature>
<gene>
    <name evidence="2" type="ORF">E2C01_013482</name>
</gene>
<dbReference type="AlphaFoldDB" id="A0A5B7DH60"/>
<keyword evidence="3" id="KW-1185">Reference proteome</keyword>
<dbReference type="EMBL" id="VSRR010000882">
    <property type="protein sequence ID" value="MPC20534.1"/>
    <property type="molecule type" value="Genomic_DNA"/>
</dbReference>
<reference evidence="2 3" key="1">
    <citation type="submission" date="2019-05" db="EMBL/GenBank/DDBJ databases">
        <title>Another draft genome of Portunus trituberculatus and its Hox gene families provides insights of decapod evolution.</title>
        <authorList>
            <person name="Jeong J.-H."/>
            <person name="Song I."/>
            <person name="Kim S."/>
            <person name="Choi T."/>
            <person name="Kim D."/>
            <person name="Ryu S."/>
            <person name="Kim W."/>
        </authorList>
    </citation>
    <scope>NUCLEOTIDE SEQUENCE [LARGE SCALE GENOMIC DNA]</scope>
    <source>
        <tissue evidence="2">Muscle</tissue>
    </source>
</reference>
<evidence type="ECO:0000313" key="3">
    <source>
        <dbReference type="Proteomes" id="UP000324222"/>
    </source>
</evidence>
<evidence type="ECO:0000256" key="1">
    <source>
        <dbReference type="SAM" id="MobiDB-lite"/>
    </source>
</evidence>
<protein>
    <submittedName>
        <fullName evidence="2">Uncharacterized protein</fullName>
    </submittedName>
</protein>
<comment type="caution">
    <text evidence="2">The sequence shown here is derived from an EMBL/GenBank/DDBJ whole genome shotgun (WGS) entry which is preliminary data.</text>
</comment>
<feature type="compositionally biased region" description="Polar residues" evidence="1">
    <location>
        <begin position="1"/>
        <end position="12"/>
    </location>
</feature>
<accession>A0A5B7DH60</accession>
<dbReference type="Proteomes" id="UP000324222">
    <property type="component" value="Unassembled WGS sequence"/>
</dbReference>
<proteinExistence type="predicted"/>
<evidence type="ECO:0000313" key="2">
    <source>
        <dbReference type="EMBL" id="MPC20534.1"/>
    </source>
</evidence>